<dbReference type="EMBL" id="JBHTCH010000001">
    <property type="protein sequence ID" value="MFC7358719.1"/>
    <property type="molecule type" value="Genomic_DNA"/>
</dbReference>
<feature type="transmembrane region" description="Helical" evidence="1">
    <location>
        <begin position="110"/>
        <end position="129"/>
    </location>
</feature>
<name>A0ABW2MWX8_9ACTN</name>
<accession>A0ABW2MWX8</accession>
<proteinExistence type="predicted"/>
<protein>
    <recommendedName>
        <fullName evidence="4">Transmembrane protein</fullName>
    </recommendedName>
</protein>
<evidence type="ECO:0008006" key="4">
    <source>
        <dbReference type="Google" id="ProtNLM"/>
    </source>
</evidence>
<reference evidence="3" key="1">
    <citation type="journal article" date="2019" name="Int. J. Syst. Evol. Microbiol.">
        <title>The Global Catalogue of Microorganisms (GCM) 10K type strain sequencing project: providing services to taxonomists for standard genome sequencing and annotation.</title>
        <authorList>
            <consortium name="The Broad Institute Genomics Platform"/>
            <consortium name="The Broad Institute Genome Sequencing Center for Infectious Disease"/>
            <person name="Wu L."/>
            <person name="Ma J."/>
        </authorList>
    </citation>
    <scope>NUCLEOTIDE SEQUENCE [LARGE SCALE GENOMIC DNA]</scope>
    <source>
        <strain evidence="3">FCH27</strain>
    </source>
</reference>
<keyword evidence="3" id="KW-1185">Reference proteome</keyword>
<dbReference type="Proteomes" id="UP001596524">
    <property type="component" value="Unassembled WGS sequence"/>
</dbReference>
<keyword evidence="1" id="KW-1133">Transmembrane helix</keyword>
<gene>
    <name evidence="2" type="ORF">ACFQO6_00445</name>
</gene>
<comment type="caution">
    <text evidence="2">The sequence shown here is derived from an EMBL/GenBank/DDBJ whole genome shotgun (WGS) entry which is preliminary data.</text>
</comment>
<evidence type="ECO:0000313" key="2">
    <source>
        <dbReference type="EMBL" id="MFC7358719.1"/>
    </source>
</evidence>
<evidence type="ECO:0000313" key="3">
    <source>
        <dbReference type="Proteomes" id="UP001596524"/>
    </source>
</evidence>
<feature type="transmembrane region" description="Helical" evidence="1">
    <location>
        <begin position="81"/>
        <end position="104"/>
    </location>
</feature>
<feature type="transmembrane region" description="Helical" evidence="1">
    <location>
        <begin position="53"/>
        <end position="72"/>
    </location>
</feature>
<keyword evidence="1" id="KW-0472">Membrane</keyword>
<dbReference type="RefSeq" id="WP_255890508.1">
    <property type="nucleotide sequence ID" value="NZ_JAFMZM010000003.1"/>
</dbReference>
<sequence length="153" mass="16297">MRRSLAWTLVGAGVIAMSVSSLWAPPQPELLQDGGACEISLCGTLEDPARWRAAWWLWAAGLCVLAIAIPLASRPRRVRPLWVVLAVVTAPGWLVGYAVIAWMVSLWTSVQGAATVFACGVLAPFLSVLTGALKRGSSRPVAAGERFQDEQGS</sequence>
<keyword evidence="1" id="KW-0812">Transmembrane</keyword>
<organism evidence="2 3">
    <name type="scientific">Nocardioides astragali</name>
    <dbReference type="NCBI Taxonomy" id="1776736"/>
    <lineage>
        <taxon>Bacteria</taxon>
        <taxon>Bacillati</taxon>
        <taxon>Actinomycetota</taxon>
        <taxon>Actinomycetes</taxon>
        <taxon>Propionibacteriales</taxon>
        <taxon>Nocardioidaceae</taxon>
        <taxon>Nocardioides</taxon>
    </lineage>
</organism>
<evidence type="ECO:0000256" key="1">
    <source>
        <dbReference type="SAM" id="Phobius"/>
    </source>
</evidence>